<feature type="compositionally biased region" description="Polar residues" evidence="6">
    <location>
        <begin position="584"/>
        <end position="593"/>
    </location>
</feature>
<feature type="region of interest" description="Disordered" evidence="6">
    <location>
        <begin position="3244"/>
        <end position="3271"/>
    </location>
</feature>
<dbReference type="SUPFAM" id="SSF57667">
    <property type="entry name" value="beta-beta-alpha zinc fingers"/>
    <property type="match status" value="2"/>
</dbReference>
<dbReference type="GO" id="GO:0008270">
    <property type="term" value="F:zinc ion binding"/>
    <property type="evidence" value="ECO:0007669"/>
    <property type="project" value="UniProtKB-KW"/>
</dbReference>
<keyword evidence="4" id="KW-0862">Zinc</keyword>
<feature type="compositionally biased region" description="Polar residues" evidence="6">
    <location>
        <begin position="514"/>
        <end position="526"/>
    </location>
</feature>
<feature type="region of interest" description="Disordered" evidence="6">
    <location>
        <begin position="1586"/>
        <end position="1627"/>
    </location>
</feature>
<feature type="region of interest" description="Disordered" evidence="6">
    <location>
        <begin position="3616"/>
        <end position="3645"/>
    </location>
</feature>
<feature type="compositionally biased region" description="Low complexity" evidence="6">
    <location>
        <begin position="1088"/>
        <end position="1103"/>
    </location>
</feature>
<dbReference type="InterPro" id="IPR048385">
    <property type="entry name" value="Med15_central"/>
</dbReference>
<dbReference type="PROSITE" id="PS50157">
    <property type="entry name" value="ZINC_FINGER_C2H2_2"/>
    <property type="match status" value="8"/>
</dbReference>
<feature type="compositionally biased region" description="Polar residues" evidence="6">
    <location>
        <begin position="2365"/>
        <end position="2391"/>
    </location>
</feature>
<feature type="region of interest" description="Disordered" evidence="6">
    <location>
        <begin position="81"/>
        <end position="358"/>
    </location>
</feature>
<feature type="region of interest" description="Disordered" evidence="6">
    <location>
        <begin position="3856"/>
        <end position="3888"/>
    </location>
</feature>
<feature type="domain" description="C2H2-type" evidence="7">
    <location>
        <begin position="4085"/>
        <end position="4112"/>
    </location>
</feature>
<feature type="compositionally biased region" description="Polar residues" evidence="6">
    <location>
        <begin position="405"/>
        <end position="433"/>
    </location>
</feature>
<dbReference type="EMBL" id="JAQQBS010000001">
    <property type="protein sequence ID" value="KAK0176075.1"/>
    <property type="molecule type" value="Genomic_DNA"/>
</dbReference>
<feature type="domain" description="C2H2-type" evidence="7">
    <location>
        <begin position="2739"/>
        <end position="2761"/>
    </location>
</feature>
<keyword evidence="3 5" id="KW-0863">Zinc-finger</keyword>
<feature type="region of interest" description="Disordered" evidence="6">
    <location>
        <begin position="2341"/>
        <end position="2397"/>
    </location>
</feature>
<feature type="region of interest" description="Disordered" evidence="6">
    <location>
        <begin position="3002"/>
        <end position="3057"/>
    </location>
</feature>
<dbReference type="InterPro" id="IPR036236">
    <property type="entry name" value="Znf_C2H2_sf"/>
</dbReference>
<keyword evidence="9" id="KW-1185">Reference proteome</keyword>
<keyword evidence="1" id="KW-0479">Metal-binding</keyword>
<evidence type="ECO:0000256" key="3">
    <source>
        <dbReference type="ARBA" id="ARBA00022771"/>
    </source>
</evidence>
<feature type="compositionally biased region" description="Low complexity" evidence="6">
    <location>
        <begin position="3006"/>
        <end position="3019"/>
    </location>
</feature>
<feature type="compositionally biased region" description="Basic and acidic residues" evidence="6">
    <location>
        <begin position="836"/>
        <end position="861"/>
    </location>
</feature>
<feature type="compositionally biased region" description="Polar residues" evidence="6">
    <location>
        <begin position="564"/>
        <end position="574"/>
    </location>
</feature>
<comment type="caution">
    <text evidence="8">The sequence shown here is derived from an EMBL/GenBank/DDBJ whole genome shotgun (WGS) entry which is preliminary data.</text>
</comment>
<name>A0AA39FV67_9HYME</name>
<feature type="compositionally biased region" description="Basic and acidic residues" evidence="6">
    <location>
        <begin position="1072"/>
        <end position="1086"/>
    </location>
</feature>
<feature type="domain" description="C2H2-type" evidence="7">
    <location>
        <begin position="3999"/>
        <end position="4027"/>
    </location>
</feature>
<feature type="region of interest" description="Disordered" evidence="6">
    <location>
        <begin position="2207"/>
        <end position="2301"/>
    </location>
</feature>
<dbReference type="PANTHER" id="PTHR24403">
    <property type="entry name" value="ZINC FINGER PROTEIN"/>
    <property type="match status" value="1"/>
</dbReference>
<organism evidence="8 9">
    <name type="scientific">Microctonus aethiopoides</name>
    <dbReference type="NCBI Taxonomy" id="144406"/>
    <lineage>
        <taxon>Eukaryota</taxon>
        <taxon>Metazoa</taxon>
        <taxon>Ecdysozoa</taxon>
        <taxon>Arthropoda</taxon>
        <taxon>Hexapoda</taxon>
        <taxon>Insecta</taxon>
        <taxon>Pterygota</taxon>
        <taxon>Neoptera</taxon>
        <taxon>Endopterygota</taxon>
        <taxon>Hymenoptera</taxon>
        <taxon>Apocrita</taxon>
        <taxon>Ichneumonoidea</taxon>
        <taxon>Braconidae</taxon>
        <taxon>Euphorinae</taxon>
        <taxon>Microctonus</taxon>
    </lineage>
</organism>
<feature type="compositionally biased region" description="Basic and acidic residues" evidence="6">
    <location>
        <begin position="153"/>
        <end position="174"/>
    </location>
</feature>
<feature type="region of interest" description="Disordered" evidence="6">
    <location>
        <begin position="668"/>
        <end position="1122"/>
    </location>
</feature>
<dbReference type="InterPro" id="IPR013087">
    <property type="entry name" value="Znf_C2H2_type"/>
</dbReference>
<feature type="compositionally biased region" description="Basic and acidic residues" evidence="6">
    <location>
        <begin position="434"/>
        <end position="458"/>
    </location>
</feature>
<evidence type="ECO:0000256" key="5">
    <source>
        <dbReference type="PROSITE-ProRule" id="PRU00042"/>
    </source>
</evidence>
<feature type="compositionally biased region" description="Low complexity" evidence="6">
    <location>
        <begin position="863"/>
        <end position="879"/>
    </location>
</feature>
<feature type="region of interest" description="Disordered" evidence="6">
    <location>
        <begin position="3678"/>
        <end position="3711"/>
    </location>
</feature>
<evidence type="ECO:0000256" key="2">
    <source>
        <dbReference type="ARBA" id="ARBA00022737"/>
    </source>
</evidence>
<feature type="compositionally biased region" description="Polar residues" evidence="6">
    <location>
        <begin position="3684"/>
        <end position="3694"/>
    </location>
</feature>
<feature type="domain" description="C2H2-type" evidence="7">
    <location>
        <begin position="3164"/>
        <end position="3191"/>
    </location>
</feature>
<feature type="compositionally biased region" description="Polar residues" evidence="6">
    <location>
        <begin position="386"/>
        <end position="396"/>
    </location>
</feature>
<accession>A0AA39FV67</accession>
<evidence type="ECO:0000313" key="9">
    <source>
        <dbReference type="Proteomes" id="UP001168990"/>
    </source>
</evidence>
<feature type="region of interest" description="Disordered" evidence="6">
    <location>
        <begin position="2409"/>
        <end position="2444"/>
    </location>
</feature>
<feature type="compositionally biased region" description="Basic and acidic residues" evidence="6">
    <location>
        <begin position="2229"/>
        <end position="2240"/>
    </location>
</feature>
<dbReference type="Pfam" id="PF21538">
    <property type="entry name" value="Med15_M"/>
    <property type="match status" value="1"/>
</dbReference>
<feature type="compositionally biased region" description="Basic and acidic residues" evidence="6">
    <location>
        <begin position="1698"/>
        <end position="1707"/>
    </location>
</feature>
<feature type="compositionally biased region" description="Polar residues" evidence="6">
    <location>
        <begin position="98"/>
        <end position="107"/>
    </location>
</feature>
<reference evidence="8" key="2">
    <citation type="submission" date="2023-03" db="EMBL/GenBank/DDBJ databases">
        <authorList>
            <person name="Inwood S.N."/>
            <person name="Skelly J.G."/>
            <person name="Guhlin J."/>
            <person name="Harrop T.W.R."/>
            <person name="Goldson S.G."/>
            <person name="Dearden P.K."/>
        </authorList>
    </citation>
    <scope>NUCLEOTIDE SEQUENCE</scope>
    <source>
        <strain evidence="8">Irish</strain>
        <tissue evidence="8">Whole body</tissue>
    </source>
</reference>
<feature type="compositionally biased region" description="Basic and acidic residues" evidence="6">
    <location>
        <begin position="1600"/>
        <end position="1622"/>
    </location>
</feature>
<dbReference type="GO" id="GO:0005634">
    <property type="term" value="C:nucleus"/>
    <property type="evidence" value="ECO:0007669"/>
    <property type="project" value="TreeGrafter"/>
</dbReference>
<sequence length="4532" mass="509545">MDDEYSKKFAEMQKYIPFLEAMIERLQRVPDESRKLQLKKMQQLHGILSSSKKKLKIETLQRCEDVLQKLYSKVEKGTSAGLNFPVKGADGHSAEVSHASTSTSDYKSQQRNESIKVNSSKKMDETPASPSPPASPDVTSKSIVTSPIMIPTERSHDYSNDKTDSKPASPEHSETFATKEPIIIPTERKDEWSEHSSQNVNPQTLSKVNSYGSHKINDSRSYQKPIQSVTNSTPGARLFSASEKNRSDNNRLDGEQDVIELDSPDQNRLTSPEPRKMPKKNPTSLLASPPPELNAPPLSMEDLAELLNESSEGNPNKTLPIHGGKDIRSRGVRDKLHEESRKSENDKKSVNNSTDDYINVDMDNERRWEEIDKHIVKLTPRKNLPSAGTINTTSARVETPRIDQKSQLSSSNHPSIQKKSVDIRNSSVSPSIKNSERNTEPRYTDNYERHPRQSRDSQSDVQNISMPDMNVIKSAFSRLSEGDIANLVQTNLQIQTENFLHADERNSFQRRPTPDQNKQRPSQPSHNMPPETPDFRRENPEFYDMHQHSPRHHQPSGAGVGYPSTGQWNLNPNVRSHMHGPESSPRQQYQQHPNNVPHQEMWTLVQNPVSIDNHPQQHHIPNQFGPVPNRGIRPLMSPLKDPNFTEDIPLTPPSLPPTQLIPPLMSSPTFANSQYRGFPQENRPFEQPFDRSGEFQHGPPRQQWDHQPNRGNEPAFDRPGEYSHVPPRQKQWDQLPNRPHDVPFERPTEFTQNEYPPRPTQWEHETNYHDSSRGRGMNENCYGRPTNVEPPLWGRSSGTGPEGPNRNHERGRGNERFPNERNRPGESGHSNFSRSRPSEWDRPPQNESLNRYRDRDPRCRLESTNQSSNVSINTSSASIPRRDPRLSKDNPSQPPSATKPKEAPTPVPPPKPKDPPPKPKDPPPKPKDPPSVNKRDPRRHSSDSRDSSKSKSSSKSSHKSRNKSIEKPRESSKHNSGKSKKDSTDHKSSSEKPKDVETMQSPLESLYGVIDTTAKTGKGYGLQKFKIPKIRRSEPVVPRPPTPPKSNKRAQEEEEDWTADPVLSPLPPNPEPLERNKNQYEEKKMEVTSTTEEIIDPPITISTAVDEHDPKVSSETVTTSKEVPIRINESEKIDNKLEESKTAVETLTSINNPESGTVEPVQEAHLKETVTQELIESLIRKSLESGEGKKLFEQAKLLQRLGEALDPKKYKKIQKIINADSESGSSDKEDTTIKKVVSKKKRRVIVSDSSDEECLADRLSITEQKKKRKTTKDKKSVSEDEEMEVDEIDVEKENKNYEEDDNNDEGAIVNEVEEKTPKKQKKSKKAKVKKTSEIVIEEPEEPKEETPKRSGRVAKKRRNSLEMLQEDIREMFISEGVVTATGHRMCRLIKEAEGNLPSISSDGKSGTAPADLSSSPDRLNNDVQSDEDEVNSKGRARNKAKTNKNLDSEKPVKSKLKIKKGRKRAVKSSKEFVGLSSDSEDEQSSPSRNKKDSSINEMSDDSKSKNTSNKSSSPMLDANSDDFGPALRRSERVALKEPRVLIEKADLSKIDSSKIMFDISSDESFGIDVSELTAAVDISLHPERLSVDDGNESITGLTKKISDKATKSRKKNTNESSDRKSDTPVTFDDDVSVTSDISISSSNVSNTNKKNSTTSLRADANKEIIGNILGNLSDDKTKHTNNTNLDKESDFEIDEDKDTSTMDDSKKPLAKGKKKRCRWQMGIVPKWKKRKSGNNSVTDSVIATSVTESDKVDANSLITINDEDDTDLVITASEKKSSLIKEENSKDDEVISSEKQTLSDSIKINNERSKDKIEKKVSEVYESMDLNELIEYAWTGQERYKCLLCQFNGKNIVHHYKTNHPEQEIMISRLTLLDAKRAIDEAKDETFVKLFKKINSGPRRKFSCRFCVFNNEGGKKSAMESFYEHCSTHTGEYRFRCKNCGYQTISRSSMKPHYYKICRKNSESFTTAIDQDAIPCEEYIPGYLCSACNYIQLKECNVKTHIEDFHKNLSNVEIIKINMSTYLDVKDNTELNDSFDEAIAFKIESDFISKSIDENPKIDVNEKDNHYDDVEILDASPDKIPESPLKPGESTSDTIQDEGDNSISNNLNAFVCPPELEDKNEEIQLERQKKMQKIVDDIGIKLQKDSSNRRLSIIDTLKNKMTTNMKNSECVRMELAEDEVTTLFQDSNINEPTDLPFSESNQLAINLDDNKEPENSEVSTKNPTLEITPKSEEQEDKSETETVINSDKVEKKMKDPLSLLHEDELKDDNSDHETSDNETIVNASHSYESDSSDEMSENELSTDVNSLLEAAGTINTSTNVPMMTTIQRLAAQLQGVKNFPAVNNDDVNEGAQEINNKNTSHDNSVDSPSTTADSTAISKNNSSIPTENPQTDDGPKNFIRLRRLSGDKLSIPELRPTSRSSITETPAARTDENSSEIQPAKIAQSETDEEYSFLKIENVVSLAPNAANTSSASPLLNDISKTVTTTSGKSIGVSVLKKPVGVLKKLHTVTSLEGLIGRLPVIAPAPSKCIKLSPLPIAPAPKNVKILKVVRDQSLFKQKDGNMSCAPKLKTVEAYTCMLSASKLRHLYKCMARSCVFSTDSVDAFGRHYQQHADSVDRKIMNPPYDYETCAYCTEFLSTWEDMRSHFKIKHTFCSFQCSYCFYRAFTQSYVELHQSTSHPGKPLSVILGMRDYHPAEMIDRREFIIPFICKHECNKLFYVPEAFIAHLKAKHGSTLSIFKCHLCSASTLKSEQLVTHYKMHGIYKYQCLYCLFGSDAPMELHHHLSLMHFNRPPKILERSIPNPAARDKNVLLQLIIRNLDDTFKCSELKVIADTTSGDVNSNPTKKRKVSGNPIKILPRPVTIVSHPEVFSILDSNKSSAPQPTNVFINLADSLRSSGGFVKIGDATAIDIIPKPPMTIAFTEKSNNHNKDSVGVNNLSITDSTKRQITQHEPELELRYMNEKLKSKIDSAIDPLSIPDNLNCSDEFININVLDNPEMLKSTEKSTTQNSNDQTNNIVDDNDDDSDIEILTHIQHTDDNTRNKSTSKPPLSITEKPITTIEKQSNEEIKTEVKSINSKEKSSVICSSGENSNTSNDVKTPAENVDVQNKIAIPLTLEDIKDTGFIGNDLYKCGYSNCTFNALLPVTLKNHIKQCSYANEKKEIKCVHCGKYFAKIGNLLEHFKLHGIKRFGCSICNSRFAISYQAVSHIKFKHKVSSSKLIPADPTNPSADGLFVIHPHKGGTLQKYRGKKGNKSKASDKKRGTAEKTTFSPADIDALPRQAIYNHEVQCAVCPYTTKVRTNIIRHLQLHAKDETVPESGPVNPVPCLDKKERMFDKMVNLASSSHQNGRMGGTVKEPVTPSDADGLPKYVPEQKRYVCGVADCNYLTVDETMLRYHSKALHPDEVNFRCPHCPSPSPGQETPPSIPIDKMGVHLKMHDTRLYKCSHCNHHHYHRHVVERHMTDKHSELRPYVKIIREIENTENINQPPAQEEPDEGPADRDGNYWKCNLCDYKCVYKSEMVSHAGSIHSEKSQFNCSMCPFKTTARISIEQHLMSKHVNDPDCSFTLSYERIKGPKPTSIAETNLITEPFDTTPLWRRDMPRIRHIRGILLEEENEASGSTDTPVKSGKRKNDGELSGKPGKIKAVKLASLDGSSTLDNKGKSEVKGERIDNQAGATAAMESGSNNPTTVISQLKEGATGPGSDAKSDTAVESRKIIFGNFGEPSGNFYVCPLCQNYRTRFRQDIKHHLYREYKYWRWHCKTCGFLAVSQSQINKHMNRQHKGSKSDYVAIKSNPEIENWVQTCLSKQSDIMRGATKKSQIPITNLSILRSSLTTNKGPCSPPTITLEDSDEVPVVQSHNEIKKDSTKPSSIKKIPAESTPPAMSLSTITATEAAKTVDLTAAISSLQAISNTHMGTDSDDNDDDGDALVIDSKDESIEENNGNINLEEIISRALDSSNPKETSEKMYVCKHCDMKFVRWRGFKLHVQVNHLKRLGFLCPYCDRSTNSETIMRQHIRTKHIGRPENIIHNPAAGGPELSDKFWEQEYGLIRPKKAKKRKVKQLQTDLLDTTTADDVEKTSTIETCTICGFSAMNGTGLKVHMRAHANKHTLKCVHCSFTTNSKSEVWQHSEINHPNIEWRAQEINSSGSTEGQTTHQYIKPADEEDYNKDIEEESIPETFEPKFIFSCFYCNLRSASVDSVKKHWAMIHKVHNDSLEHKTGVPFRYKEIPVKTISNHKLMKCAYCPKKGALTALRIHCRRKHPNLHLKFTEAIDTSQDIWVCKWCQESCEANTKTAHHNMFHSHLPMRFKKEHDMQIIQKGYVCPECGFVSISLSRMKTHVAKHYDTFRCKRCDSTFASIVSATQHSTQEHPGLSANIEGIATNIDLIMARVSETDCAGLVSNTHEKNQPTTSNDIFRNLGVAKKSTTKQLIRAPSLPSVKSVARKSTHSLPRYPRGTVFRIDNNTNNCDNSSGNNVGRSYYGLPREPVDLANLNTTMAVGGAQMKVKCNTLAQIINIDPRVMLTDIKKA</sequence>
<reference evidence="8" key="1">
    <citation type="journal article" date="2023" name="bioRxiv">
        <title>Scaffold-level genome assemblies of two parasitoid biocontrol wasps reveal the parthenogenesis mechanism and an associated novel virus.</title>
        <authorList>
            <person name="Inwood S."/>
            <person name="Skelly J."/>
            <person name="Guhlin J."/>
            <person name="Harrop T."/>
            <person name="Goldson S."/>
            <person name="Dearden P."/>
        </authorList>
    </citation>
    <scope>NUCLEOTIDE SEQUENCE</scope>
    <source>
        <strain evidence="8">Irish</strain>
        <tissue evidence="8">Whole body</tissue>
    </source>
</reference>
<dbReference type="InterPro" id="IPR050688">
    <property type="entry name" value="Zinc_finger/UBP_domain"/>
</dbReference>
<dbReference type="Gene3D" id="3.30.160.60">
    <property type="entry name" value="Classic Zinc Finger"/>
    <property type="match status" value="5"/>
</dbReference>
<feature type="compositionally biased region" description="Polar residues" evidence="6">
    <location>
        <begin position="195"/>
        <end position="212"/>
    </location>
</feature>
<feature type="compositionally biased region" description="Polar residues" evidence="6">
    <location>
        <begin position="1412"/>
        <end position="1423"/>
    </location>
</feature>
<evidence type="ECO:0000256" key="4">
    <source>
        <dbReference type="ARBA" id="ARBA00022833"/>
    </source>
</evidence>
<feature type="compositionally biased region" description="Polar residues" evidence="6">
    <location>
        <begin position="219"/>
        <end position="234"/>
    </location>
</feature>
<feature type="compositionally biased region" description="Basic and acidic residues" evidence="6">
    <location>
        <begin position="911"/>
        <end position="949"/>
    </location>
</feature>
<feature type="region of interest" description="Disordered" evidence="6">
    <location>
        <begin position="1394"/>
        <end position="1524"/>
    </location>
</feature>
<feature type="region of interest" description="Disordered" evidence="6">
    <location>
        <begin position="1671"/>
        <end position="1715"/>
    </location>
</feature>
<feature type="region of interest" description="Disordered" evidence="6">
    <location>
        <begin position="1240"/>
        <end position="1360"/>
    </location>
</feature>
<feature type="compositionally biased region" description="Basic and acidic residues" evidence="6">
    <location>
        <begin position="323"/>
        <end position="349"/>
    </location>
</feature>
<feature type="compositionally biased region" description="Basic and acidic residues" evidence="6">
    <location>
        <begin position="1489"/>
        <end position="1504"/>
    </location>
</feature>
<feature type="domain" description="C2H2-type" evidence="7">
    <location>
        <begin position="4350"/>
        <end position="4378"/>
    </location>
</feature>
<feature type="domain" description="C2H2-type" evidence="7">
    <location>
        <begin position="3444"/>
        <end position="3472"/>
    </location>
</feature>
<feature type="compositionally biased region" description="Basic and acidic residues" evidence="6">
    <location>
        <begin position="3257"/>
        <end position="3266"/>
    </location>
</feature>
<feature type="compositionally biased region" description="Basic and acidic residues" evidence="6">
    <location>
        <begin position="761"/>
        <end position="773"/>
    </location>
</feature>
<feature type="compositionally biased region" description="Basic residues" evidence="6">
    <location>
        <begin position="1318"/>
        <end position="1329"/>
    </location>
</feature>
<dbReference type="PANTHER" id="PTHR24403:SF67">
    <property type="entry name" value="FI01116P-RELATED"/>
    <property type="match status" value="1"/>
</dbReference>
<protein>
    <recommendedName>
        <fullName evidence="7">C2H2-type domain-containing protein</fullName>
    </recommendedName>
</protein>
<evidence type="ECO:0000256" key="1">
    <source>
        <dbReference type="ARBA" id="ARBA00022723"/>
    </source>
</evidence>
<dbReference type="Proteomes" id="UP001168990">
    <property type="component" value="Unassembled WGS sequence"/>
</dbReference>
<feature type="domain" description="C2H2-type" evidence="7">
    <location>
        <begin position="2708"/>
        <end position="2732"/>
    </location>
</feature>
<feature type="compositionally biased region" description="Basic and acidic residues" evidence="6">
    <location>
        <begin position="963"/>
        <end position="997"/>
    </location>
</feature>
<feature type="compositionally biased region" description="Basic and acidic residues" evidence="6">
    <location>
        <begin position="805"/>
        <end position="826"/>
    </location>
</feature>
<feature type="compositionally biased region" description="Basic and acidic residues" evidence="6">
    <location>
        <begin position="2247"/>
        <end position="2275"/>
    </location>
</feature>
<evidence type="ECO:0000256" key="6">
    <source>
        <dbReference type="SAM" id="MobiDB-lite"/>
    </source>
</evidence>
<evidence type="ECO:0000259" key="7">
    <source>
        <dbReference type="PROSITE" id="PS50157"/>
    </source>
</evidence>
<feature type="compositionally biased region" description="Basic residues" evidence="6">
    <location>
        <begin position="1349"/>
        <end position="1358"/>
    </location>
</feature>
<evidence type="ECO:0000313" key="8">
    <source>
        <dbReference type="EMBL" id="KAK0176075.1"/>
    </source>
</evidence>
<dbReference type="SMART" id="SM00355">
    <property type="entry name" value="ZnF_C2H2"/>
    <property type="match status" value="28"/>
</dbReference>
<feature type="compositionally biased region" description="Basic and acidic residues" evidence="6">
    <location>
        <begin position="243"/>
        <end position="254"/>
    </location>
</feature>
<feature type="compositionally biased region" description="Basic and acidic residues" evidence="6">
    <location>
        <begin position="533"/>
        <end position="547"/>
    </location>
</feature>
<feature type="compositionally biased region" description="Acidic residues" evidence="6">
    <location>
        <begin position="1279"/>
        <end position="1290"/>
    </location>
</feature>
<feature type="region of interest" description="Disordered" evidence="6">
    <location>
        <begin position="383"/>
        <end position="465"/>
    </location>
</feature>
<feature type="compositionally biased region" description="Basic and acidic residues" evidence="6">
    <location>
        <begin position="738"/>
        <end position="748"/>
    </location>
</feature>
<keyword evidence="2" id="KW-0677">Repeat</keyword>
<feature type="region of interest" description="Disordered" evidence="6">
    <location>
        <begin position="498"/>
        <end position="593"/>
    </location>
</feature>
<dbReference type="PROSITE" id="PS00028">
    <property type="entry name" value="ZINC_FINGER_C2H2_1"/>
    <property type="match status" value="6"/>
</dbReference>
<dbReference type="GO" id="GO:0010468">
    <property type="term" value="P:regulation of gene expression"/>
    <property type="evidence" value="ECO:0007669"/>
    <property type="project" value="TreeGrafter"/>
</dbReference>
<feature type="compositionally biased region" description="Polar residues" evidence="6">
    <location>
        <begin position="308"/>
        <end position="317"/>
    </location>
</feature>
<proteinExistence type="predicted"/>
<feature type="region of interest" description="Disordered" evidence="6">
    <location>
        <begin position="3345"/>
        <end position="3368"/>
    </location>
</feature>
<feature type="compositionally biased region" description="Basic residues" evidence="6">
    <location>
        <begin position="1453"/>
        <end position="1467"/>
    </location>
</feature>
<feature type="domain" description="C2H2-type" evidence="7">
    <location>
        <begin position="3760"/>
        <end position="3788"/>
    </location>
</feature>
<gene>
    <name evidence="8" type="ORF">PV328_000246</name>
</gene>
<feature type="region of interest" description="Disordered" evidence="6">
    <location>
        <begin position="2075"/>
        <end position="2106"/>
    </location>
</feature>
<feature type="compositionally biased region" description="Polar residues" evidence="6">
    <location>
        <begin position="2216"/>
        <end position="2225"/>
    </location>
</feature>